<dbReference type="InterPro" id="IPR016181">
    <property type="entry name" value="Acyl_CoA_acyltransferase"/>
</dbReference>
<gene>
    <name evidence="3" type="ORF">SAMN04489714_1018</name>
</gene>
<protein>
    <submittedName>
        <fullName evidence="3">Protein N-acetyltransferase, RimJ/RimL family</fullName>
    </submittedName>
</protein>
<feature type="compositionally biased region" description="Polar residues" evidence="1">
    <location>
        <begin position="198"/>
        <end position="213"/>
    </location>
</feature>
<name>A0ABY0V7G3_9ACTO</name>
<keyword evidence="4" id="KW-1185">Reference proteome</keyword>
<sequence length="358" mass="39547">MSLAPFTVTGARISLVPLACDDANDIYRLCQDPAIMQWTTVPSPYSRDQAREFVEKVATAGWEKNEPHWAIRTVATNTLVGTLSMRIQSEDGTLDVGYWVGADSRGSGYATEALILAARVAFDTLNAPRLVWRSRVGNWPSWRVAWRLGFHAGKRGRQVENDKGEEIWEAFLEPDDTMEPAAPWDGPAAPAPVMGRRSGTSHTPGRSTRSPQELVSEFHSTYHMPNRVADGGEPTLDYDRVMMRMSLIAEEFSELIGAMWGPDARTLIEQAYQQAAEGDHATSDIVETADALADLVYVIYGMALESGIDLDTVLEEVQASNLSKLMPDGSVKRREDGKVLKGPNFFPPNIARVLHLDD</sequence>
<evidence type="ECO:0000259" key="2">
    <source>
        <dbReference type="PROSITE" id="PS51186"/>
    </source>
</evidence>
<evidence type="ECO:0000313" key="4">
    <source>
        <dbReference type="Proteomes" id="UP000198976"/>
    </source>
</evidence>
<dbReference type="Proteomes" id="UP000198976">
    <property type="component" value="Chromosome I"/>
</dbReference>
<dbReference type="SUPFAM" id="SSF55729">
    <property type="entry name" value="Acyl-CoA N-acyltransferases (Nat)"/>
    <property type="match status" value="1"/>
</dbReference>
<dbReference type="CDD" id="cd11530">
    <property type="entry name" value="NTP-PPase_DR2231_like"/>
    <property type="match status" value="1"/>
</dbReference>
<dbReference type="InterPro" id="IPR033653">
    <property type="entry name" value="NTP-PPase_DR2231-like"/>
</dbReference>
<dbReference type="InterPro" id="IPR023292">
    <property type="entry name" value="NTP_PyroPHydrolase-like_dom_sf"/>
</dbReference>
<feature type="domain" description="N-acetyltransferase" evidence="2">
    <location>
        <begin position="13"/>
        <end position="174"/>
    </location>
</feature>
<organism evidence="3 4">
    <name type="scientific">Schaalia radingae</name>
    <dbReference type="NCBI Taxonomy" id="131110"/>
    <lineage>
        <taxon>Bacteria</taxon>
        <taxon>Bacillati</taxon>
        <taxon>Actinomycetota</taxon>
        <taxon>Actinomycetes</taxon>
        <taxon>Actinomycetales</taxon>
        <taxon>Actinomycetaceae</taxon>
        <taxon>Schaalia</taxon>
    </lineage>
</organism>
<dbReference type="PROSITE" id="PS51186">
    <property type="entry name" value="GNAT"/>
    <property type="match status" value="1"/>
</dbReference>
<dbReference type="InterPro" id="IPR021130">
    <property type="entry name" value="PRib-ATP_PPHydrolase-like"/>
</dbReference>
<dbReference type="Gene3D" id="1.10.3420.10">
    <property type="entry name" value="putative ntp pyrophosphohydrolase like domain"/>
    <property type="match status" value="1"/>
</dbReference>
<dbReference type="InterPro" id="IPR051531">
    <property type="entry name" value="N-acetyltransferase"/>
</dbReference>
<feature type="region of interest" description="Disordered" evidence="1">
    <location>
        <begin position="181"/>
        <end position="214"/>
    </location>
</feature>
<accession>A0ABY0V7G3</accession>
<dbReference type="Pfam" id="PF13302">
    <property type="entry name" value="Acetyltransf_3"/>
    <property type="match status" value="1"/>
</dbReference>
<reference evidence="3 4" key="1">
    <citation type="submission" date="2016-10" db="EMBL/GenBank/DDBJ databases">
        <authorList>
            <person name="Varghese N."/>
            <person name="Submissions S."/>
        </authorList>
    </citation>
    <scope>NUCLEOTIDE SEQUENCE [LARGE SCALE GENOMIC DNA]</scope>
    <source>
        <strain evidence="3 4">DSM 9169</strain>
    </source>
</reference>
<dbReference type="PANTHER" id="PTHR43792">
    <property type="entry name" value="GNAT FAMILY, PUTATIVE (AFU_ORTHOLOGUE AFUA_3G00765)-RELATED-RELATED"/>
    <property type="match status" value="1"/>
</dbReference>
<dbReference type="InterPro" id="IPR000182">
    <property type="entry name" value="GNAT_dom"/>
</dbReference>
<evidence type="ECO:0000313" key="3">
    <source>
        <dbReference type="EMBL" id="SDT93322.1"/>
    </source>
</evidence>
<feature type="compositionally biased region" description="Low complexity" evidence="1">
    <location>
        <begin position="181"/>
        <end position="192"/>
    </location>
</feature>
<proteinExistence type="predicted"/>
<dbReference type="EMBL" id="LT629792">
    <property type="protein sequence ID" value="SDT93322.1"/>
    <property type="molecule type" value="Genomic_DNA"/>
</dbReference>
<evidence type="ECO:0000256" key="1">
    <source>
        <dbReference type="SAM" id="MobiDB-lite"/>
    </source>
</evidence>
<dbReference type="Pfam" id="PF01503">
    <property type="entry name" value="PRA-PH"/>
    <property type="match status" value="1"/>
</dbReference>
<dbReference type="RefSeq" id="WP_092648542.1">
    <property type="nucleotide sequence ID" value="NZ_LT629792.1"/>
</dbReference>
<dbReference type="Gene3D" id="3.40.630.30">
    <property type="match status" value="1"/>
</dbReference>